<name>A0A2H0D099_9BACT</name>
<keyword evidence="2" id="KW-0472">Membrane</keyword>
<dbReference type="EMBL" id="PCTN01000174">
    <property type="protein sequence ID" value="PIP75389.1"/>
    <property type="molecule type" value="Genomic_DNA"/>
</dbReference>
<dbReference type="Gene3D" id="3.40.30.10">
    <property type="entry name" value="Glutaredoxin"/>
    <property type="match status" value="1"/>
</dbReference>
<feature type="domain" description="Thioredoxin-like fold" evidence="3">
    <location>
        <begin position="74"/>
        <end position="113"/>
    </location>
</feature>
<protein>
    <recommendedName>
        <fullName evidence="3">Thioredoxin-like fold domain-containing protein</fullName>
    </recommendedName>
</protein>
<dbReference type="Proteomes" id="UP000230159">
    <property type="component" value="Unassembled WGS sequence"/>
</dbReference>
<evidence type="ECO:0000313" key="4">
    <source>
        <dbReference type="EMBL" id="PIP75389.1"/>
    </source>
</evidence>
<organism evidence="4 5">
    <name type="scientific">Candidatus Kuenenbacteria bacterium CG22_combo_CG10-13_8_21_14_all_39_9</name>
    <dbReference type="NCBI Taxonomy" id="1974621"/>
    <lineage>
        <taxon>Bacteria</taxon>
        <taxon>Candidatus Kueneniibacteriota</taxon>
    </lineage>
</organism>
<dbReference type="AlphaFoldDB" id="A0A2H0D099"/>
<feature type="transmembrane region" description="Helical" evidence="2">
    <location>
        <begin position="12"/>
        <end position="35"/>
    </location>
</feature>
<keyword evidence="2" id="KW-0812">Transmembrane</keyword>
<evidence type="ECO:0000256" key="2">
    <source>
        <dbReference type="SAM" id="Phobius"/>
    </source>
</evidence>
<dbReference type="InterPro" id="IPR036249">
    <property type="entry name" value="Thioredoxin-like_sf"/>
</dbReference>
<accession>A0A2H0D099</accession>
<evidence type="ECO:0000313" key="5">
    <source>
        <dbReference type="Proteomes" id="UP000230159"/>
    </source>
</evidence>
<dbReference type="InterPro" id="IPR012336">
    <property type="entry name" value="Thioredoxin-like_fold"/>
</dbReference>
<keyword evidence="2" id="KW-1133">Transmembrane helix</keyword>
<gene>
    <name evidence="4" type="ORF">COW86_04035</name>
</gene>
<dbReference type="SUPFAM" id="SSF52833">
    <property type="entry name" value="Thioredoxin-like"/>
    <property type="match status" value="1"/>
</dbReference>
<sequence>MQETNNSKKTFSTGLMTGIAVVAVIGFLVMAGLYWQGKNPSNTANLSDQIDNDQEQDINQPAPTPSKTEIAITDSDHIRGNKNASVNIIEFSDFQCPYCSVFHETMKLVRENYPNDVK</sequence>
<proteinExistence type="predicted"/>
<evidence type="ECO:0000256" key="1">
    <source>
        <dbReference type="SAM" id="MobiDB-lite"/>
    </source>
</evidence>
<feature type="region of interest" description="Disordered" evidence="1">
    <location>
        <begin position="42"/>
        <end position="66"/>
    </location>
</feature>
<reference evidence="4 5" key="1">
    <citation type="submission" date="2017-09" db="EMBL/GenBank/DDBJ databases">
        <title>Depth-based differentiation of microbial function through sediment-hosted aquifers and enrichment of novel symbionts in the deep terrestrial subsurface.</title>
        <authorList>
            <person name="Probst A.J."/>
            <person name="Ladd B."/>
            <person name="Jarett J.K."/>
            <person name="Geller-Mcgrath D.E."/>
            <person name="Sieber C.M."/>
            <person name="Emerson J.B."/>
            <person name="Anantharaman K."/>
            <person name="Thomas B.C."/>
            <person name="Malmstrom R."/>
            <person name="Stieglmeier M."/>
            <person name="Klingl A."/>
            <person name="Woyke T."/>
            <person name="Ryan C.M."/>
            <person name="Banfield J.F."/>
        </authorList>
    </citation>
    <scope>NUCLEOTIDE SEQUENCE [LARGE SCALE GENOMIC DNA]</scope>
    <source>
        <strain evidence="4">CG22_combo_CG10-13_8_21_14_all_39_9</strain>
    </source>
</reference>
<comment type="caution">
    <text evidence="4">The sequence shown here is derived from an EMBL/GenBank/DDBJ whole genome shotgun (WGS) entry which is preliminary data.</text>
</comment>
<evidence type="ECO:0000259" key="3">
    <source>
        <dbReference type="Pfam" id="PF13462"/>
    </source>
</evidence>
<dbReference type="Pfam" id="PF13462">
    <property type="entry name" value="Thioredoxin_4"/>
    <property type="match status" value="1"/>
</dbReference>